<protein>
    <recommendedName>
        <fullName evidence="9">ABC transmembrane type-1 domain-containing protein</fullName>
    </recommendedName>
</protein>
<evidence type="ECO:0000259" key="9">
    <source>
        <dbReference type="PROSITE" id="PS50928"/>
    </source>
</evidence>
<dbReference type="PROSITE" id="PS50928">
    <property type="entry name" value="ABC_TM1"/>
    <property type="match status" value="1"/>
</dbReference>
<dbReference type="Gene3D" id="1.10.3720.10">
    <property type="entry name" value="MetI-like"/>
    <property type="match status" value="1"/>
</dbReference>
<feature type="transmembrane region" description="Helical" evidence="7">
    <location>
        <begin position="110"/>
        <end position="128"/>
    </location>
</feature>
<comment type="similarity">
    <text evidence="7">Belongs to the binding-protein-dependent transport system permease family.</text>
</comment>
<dbReference type="Pfam" id="PF00528">
    <property type="entry name" value="BPD_transp_1"/>
    <property type="match status" value="1"/>
</dbReference>
<dbReference type="PANTHER" id="PTHR30151:SF0">
    <property type="entry name" value="ABC TRANSPORTER PERMEASE PROTEIN MJ0413-RELATED"/>
    <property type="match status" value="1"/>
</dbReference>
<keyword evidence="5 7" id="KW-1133">Transmembrane helix</keyword>
<keyword evidence="4 7" id="KW-0812">Transmembrane</keyword>
<accession>A0A1M4RY20</accession>
<feature type="transmembrane region" description="Helical" evidence="7">
    <location>
        <begin position="77"/>
        <end position="98"/>
    </location>
</feature>
<keyword evidence="6 7" id="KW-0472">Membrane</keyword>
<dbReference type="InterPro" id="IPR000515">
    <property type="entry name" value="MetI-like"/>
</dbReference>
<keyword evidence="3" id="KW-1003">Cell membrane</keyword>
<dbReference type="AlphaFoldDB" id="A0A1M4RY20"/>
<evidence type="ECO:0000256" key="6">
    <source>
        <dbReference type="ARBA" id="ARBA00023136"/>
    </source>
</evidence>
<keyword evidence="11" id="KW-1185">Reference proteome</keyword>
<dbReference type="OrthoDB" id="7274389at2"/>
<feature type="domain" description="ABC transmembrane type-1" evidence="9">
    <location>
        <begin position="161"/>
        <end position="342"/>
    </location>
</feature>
<evidence type="ECO:0000256" key="3">
    <source>
        <dbReference type="ARBA" id="ARBA00022475"/>
    </source>
</evidence>
<dbReference type="PANTHER" id="PTHR30151">
    <property type="entry name" value="ALKANE SULFONATE ABC TRANSPORTER-RELATED, MEMBRANE SUBUNIT"/>
    <property type="match status" value="1"/>
</dbReference>
<reference evidence="11" key="1">
    <citation type="submission" date="2016-09" db="EMBL/GenBank/DDBJ databases">
        <authorList>
            <person name="Strepis N."/>
        </authorList>
    </citation>
    <scope>NUCLEOTIDE SEQUENCE [LARGE SCALE GENOMIC DNA]</scope>
</reference>
<evidence type="ECO:0000313" key="11">
    <source>
        <dbReference type="Proteomes" id="UP000184291"/>
    </source>
</evidence>
<sequence length="358" mass="38051">MSAAPRTSVAAGQPVPADDLAPAGTAATPPDRPSATAGRRARLTRLAGAALAVWILYAAVVVAVPDAADARTASTTPLLAGVGAWIVALGLWTAVALARPGTPAAGALAHRLPWIVFFGAWFIVWQLTTVKSGLLDPPYFVAPEVLIEAFRGDWTLLARCLGSSALLFLTGYAVGSVLGFITGLLMGWSRRADYWLHPLLQTIGPVPAASLLPLAVLILPTTYASAAFIVAFGAWFPMATMTRAGVRAVPRSYIDVARTLGASESFLVRRIAIPAALPDMLTGLFTGLGTSLAALMTAELVGVDQGLAWYINWVKGWADYPRMYVGLAVLIIFCRALMILLFKLRSSLLAWQQDLVRW</sequence>
<evidence type="ECO:0000256" key="2">
    <source>
        <dbReference type="ARBA" id="ARBA00022448"/>
    </source>
</evidence>
<proteinExistence type="inferred from homology"/>
<feature type="transmembrane region" description="Helical" evidence="7">
    <location>
        <begin position="46"/>
        <end position="65"/>
    </location>
</feature>
<dbReference type="STRING" id="1892869.ACGLYG10_1094"/>
<dbReference type="EMBL" id="FQTT01000009">
    <property type="protein sequence ID" value="SHE24884.1"/>
    <property type="molecule type" value="Genomic_DNA"/>
</dbReference>
<evidence type="ECO:0000256" key="7">
    <source>
        <dbReference type="RuleBase" id="RU363032"/>
    </source>
</evidence>
<feature type="transmembrane region" description="Helical" evidence="7">
    <location>
        <begin position="280"/>
        <end position="303"/>
    </location>
</feature>
<dbReference type="InterPro" id="IPR035906">
    <property type="entry name" value="MetI-like_sf"/>
</dbReference>
<keyword evidence="2 7" id="KW-0813">Transport</keyword>
<dbReference type="SUPFAM" id="SSF161098">
    <property type="entry name" value="MetI-like"/>
    <property type="match status" value="1"/>
</dbReference>
<evidence type="ECO:0000256" key="8">
    <source>
        <dbReference type="SAM" id="MobiDB-lite"/>
    </source>
</evidence>
<feature type="transmembrane region" description="Helical" evidence="7">
    <location>
        <begin position="323"/>
        <end position="342"/>
    </location>
</feature>
<name>A0A1M4RY20_9ACTO</name>
<dbReference type="Proteomes" id="UP000184291">
    <property type="component" value="Unassembled WGS sequence"/>
</dbReference>
<dbReference type="GO" id="GO:0055085">
    <property type="term" value="P:transmembrane transport"/>
    <property type="evidence" value="ECO:0007669"/>
    <property type="project" value="InterPro"/>
</dbReference>
<evidence type="ECO:0000313" key="10">
    <source>
        <dbReference type="EMBL" id="SHE24884.1"/>
    </source>
</evidence>
<evidence type="ECO:0000256" key="5">
    <source>
        <dbReference type="ARBA" id="ARBA00022989"/>
    </source>
</evidence>
<gene>
    <name evidence="10" type="ORF">ACGLYG10_1094</name>
</gene>
<evidence type="ECO:0000256" key="4">
    <source>
        <dbReference type="ARBA" id="ARBA00022692"/>
    </source>
</evidence>
<evidence type="ECO:0000256" key="1">
    <source>
        <dbReference type="ARBA" id="ARBA00004651"/>
    </source>
</evidence>
<dbReference type="RefSeq" id="WP_073328750.1">
    <property type="nucleotide sequence ID" value="NZ_FQTT01000009.1"/>
</dbReference>
<feature type="region of interest" description="Disordered" evidence="8">
    <location>
        <begin position="1"/>
        <end position="39"/>
    </location>
</feature>
<comment type="subcellular location">
    <subcellularLocation>
        <location evidence="1 7">Cell membrane</location>
        <topology evidence="1 7">Multi-pass membrane protein</topology>
    </subcellularLocation>
</comment>
<organism evidence="10 11">
    <name type="scientific">Actinomyces glycerinitolerans</name>
    <dbReference type="NCBI Taxonomy" id="1892869"/>
    <lineage>
        <taxon>Bacteria</taxon>
        <taxon>Bacillati</taxon>
        <taxon>Actinomycetota</taxon>
        <taxon>Actinomycetes</taxon>
        <taxon>Actinomycetales</taxon>
        <taxon>Actinomycetaceae</taxon>
        <taxon>Actinomyces</taxon>
    </lineage>
</organism>
<dbReference type="GO" id="GO:0005886">
    <property type="term" value="C:plasma membrane"/>
    <property type="evidence" value="ECO:0007669"/>
    <property type="project" value="UniProtKB-SubCell"/>
</dbReference>
<dbReference type="CDD" id="cd06261">
    <property type="entry name" value="TM_PBP2"/>
    <property type="match status" value="1"/>
</dbReference>
<feature type="transmembrane region" description="Helical" evidence="7">
    <location>
        <begin position="165"/>
        <end position="187"/>
    </location>
</feature>